<dbReference type="Gene3D" id="3.20.20.150">
    <property type="entry name" value="Divalent-metal-dependent TIM barrel enzymes"/>
    <property type="match status" value="1"/>
</dbReference>
<sequence>MTIEMHRFCVNRKIATGLDIPAFFKLVNRLGLNKVELRNDMASGKVTDDLSPEQVRELAARYDIEIVTINALYPFNQRTPAVRELTESLLKDAQAVGAAGLVICPLNDGRQVAPAETLAALQDLAPLFAEYGIDGLVEPLGYPQSSLRSAAEAQTLIRDASVPFKLLIDTFHHALYPQAAQALSQVDVSMMGLVHLSGVSDPRPLETLTDDQRLMLMPDDRLKTVEQIKALEARGYKGVYSFEPFSSAMASWGEADIEREIVNSIARVQEHVA</sequence>
<organism evidence="2">
    <name type="scientific">Cronobacter turicensis</name>
    <dbReference type="NCBI Taxonomy" id="413502"/>
    <lineage>
        <taxon>Bacteria</taxon>
        <taxon>Pseudomonadati</taxon>
        <taxon>Pseudomonadota</taxon>
        <taxon>Gammaproteobacteria</taxon>
        <taxon>Enterobacterales</taxon>
        <taxon>Enterobacteriaceae</taxon>
        <taxon>Cronobacter</taxon>
    </lineage>
</organism>
<dbReference type="InterPro" id="IPR036237">
    <property type="entry name" value="Xyl_isomerase-like_sf"/>
</dbReference>
<dbReference type="OrthoDB" id="2274384at2"/>
<dbReference type="PIRSF" id="PIRSF036778">
    <property type="entry name" value="UCP036778"/>
    <property type="match status" value="1"/>
</dbReference>
<evidence type="ECO:0000313" key="2">
    <source>
        <dbReference type="EMBL" id="PUX25640.1"/>
    </source>
</evidence>
<dbReference type="InterPro" id="IPR014621">
    <property type="entry name" value="UCP036778_sugar_epimerase"/>
</dbReference>
<keyword evidence="2" id="KW-0413">Isomerase</keyword>
<reference evidence="2" key="1">
    <citation type="submission" date="2016-12" db="EMBL/GenBank/DDBJ databases">
        <title>Analysis of the Molecular Diversity Among Cronobacter Species Isolated from Filth Flies Using a Pan Genomic DNA Microarray.</title>
        <authorList>
            <person name="Pava-Ripoll M."/>
            <person name="Tall B."/>
            <person name="Farber J."/>
            <person name="Fanning S."/>
            <person name="Lehner A."/>
            <person name="Stephan R."/>
            <person name="Pagotto F."/>
            <person name="Iverson C."/>
            <person name="Ziobro G."/>
            <person name="Miller A."/>
            <person name="Pearson R."/>
            <person name="Yan Q."/>
            <person name="Kim M."/>
            <person name="Jeong S."/>
            <person name="Park J."/>
            <person name="Jun S."/>
            <person name="Choi H."/>
            <person name="Chung T."/>
            <person name="Yoo Y."/>
            <person name="Park E."/>
            <person name="Hwang S."/>
            <person name="Lee B."/>
            <person name="Sathyamoorthy V."/>
            <person name="Carter L."/>
            <person name="Mammel M."/>
            <person name="Jackson S."/>
            <person name="Kothary M."/>
            <person name="Patel I."/>
            <person name="Grim C."/>
            <person name="Gopinath G."/>
            <person name="Gangiredla J."/>
            <person name="Chase H."/>
        </authorList>
    </citation>
    <scope>NUCLEOTIDE SEQUENCE [LARGE SCALE GENOMIC DNA]</scope>
    <source>
        <strain evidence="2">MOD1-Sh41s</strain>
    </source>
</reference>
<dbReference type="RefSeq" id="WP_075197496.1">
    <property type="nucleotide sequence ID" value="NZ_CP187984.1"/>
</dbReference>
<feature type="domain" description="Xylose isomerase-like TIM barrel" evidence="1">
    <location>
        <begin position="24"/>
        <end position="252"/>
    </location>
</feature>
<dbReference type="InterPro" id="IPR013022">
    <property type="entry name" value="Xyl_isomerase-like_TIM-brl"/>
</dbReference>
<gene>
    <name evidence="2" type="ORF">BS411_03285</name>
</gene>
<evidence type="ECO:0000259" key="1">
    <source>
        <dbReference type="Pfam" id="PF01261"/>
    </source>
</evidence>
<dbReference type="Pfam" id="PF01261">
    <property type="entry name" value="AP_endonuc_2"/>
    <property type="match status" value="1"/>
</dbReference>
<dbReference type="PANTHER" id="PTHR12110:SF21">
    <property type="entry name" value="XYLOSE ISOMERASE-LIKE TIM BARREL DOMAIN-CONTAINING PROTEIN"/>
    <property type="match status" value="1"/>
</dbReference>
<protein>
    <submittedName>
        <fullName evidence="2">Inosose isomerase</fullName>
    </submittedName>
</protein>
<comment type="caution">
    <text evidence="2">The sequence shown here is derived from an EMBL/GenBank/DDBJ whole genome shotgun (WGS) entry which is preliminary data.</text>
</comment>
<dbReference type="AlphaFoldDB" id="A0A2T7B905"/>
<accession>A0A2T7B905</accession>
<dbReference type="EMBL" id="MSAG01000004">
    <property type="protein sequence ID" value="PUX25640.1"/>
    <property type="molecule type" value="Genomic_DNA"/>
</dbReference>
<dbReference type="PANTHER" id="PTHR12110">
    <property type="entry name" value="HYDROXYPYRUVATE ISOMERASE"/>
    <property type="match status" value="1"/>
</dbReference>
<dbReference type="GO" id="GO:0016853">
    <property type="term" value="F:isomerase activity"/>
    <property type="evidence" value="ECO:0007669"/>
    <property type="project" value="UniProtKB-KW"/>
</dbReference>
<dbReference type="InterPro" id="IPR050312">
    <property type="entry name" value="IolE/XylAMocC-like"/>
</dbReference>
<proteinExistence type="predicted"/>
<name>A0A2T7B905_9ENTR</name>
<dbReference type="SUPFAM" id="SSF51658">
    <property type="entry name" value="Xylose isomerase-like"/>
    <property type="match status" value="1"/>
</dbReference>